<feature type="domain" description="Reductase C-terminal" evidence="6">
    <location>
        <begin position="320"/>
        <end position="401"/>
    </location>
</feature>
<evidence type="ECO:0000256" key="1">
    <source>
        <dbReference type="ARBA" id="ARBA00001974"/>
    </source>
</evidence>
<dbReference type="EMBL" id="SRXW01000002">
    <property type="protein sequence ID" value="TGY88786.1"/>
    <property type="molecule type" value="Genomic_DNA"/>
</dbReference>
<comment type="cofactor">
    <cofactor evidence="1">
        <name>FAD</name>
        <dbReference type="ChEBI" id="CHEBI:57692"/>
    </cofactor>
</comment>
<evidence type="ECO:0000313" key="7">
    <source>
        <dbReference type="EMBL" id="TGY88786.1"/>
    </source>
</evidence>
<dbReference type="GO" id="GO:0005737">
    <property type="term" value="C:cytoplasm"/>
    <property type="evidence" value="ECO:0007669"/>
    <property type="project" value="TreeGrafter"/>
</dbReference>
<protein>
    <submittedName>
        <fullName evidence="7">Pyridine nucleotide-disulfide oxidoreductase</fullName>
    </submittedName>
</protein>
<dbReference type="SUPFAM" id="SSF55424">
    <property type="entry name" value="FAD/NAD-linked reductases, dimerisation (C-terminal) domain"/>
    <property type="match status" value="1"/>
</dbReference>
<dbReference type="Pfam" id="PF14759">
    <property type="entry name" value="Reductase_C"/>
    <property type="match status" value="1"/>
</dbReference>
<accession>A0A4S2GZZ0</accession>
<evidence type="ECO:0000256" key="3">
    <source>
        <dbReference type="ARBA" id="ARBA00022827"/>
    </source>
</evidence>
<dbReference type="InterPro" id="IPR023753">
    <property type="entry name" value="FAD/NAD-binding_dom"/>
</dbReference>
<comment type="caution">
    <text evidence="7">The sequence shown here is derived from an EMBL/GenBank/DDBJ whole genome shotgun (WGS) entry which is preliminary data.</text>
</comment>
<dbReference type="Proteomes" id="UP000308054">
    <property type="component" value="Unassembled WGS sequence"/>
</dbReference>
<organism evidence="7 8">
    <name type="scientific">Marinicauda algicola</name>
    <dbReference type="NCBI Taxonomy" id="2029849"/>
    <lineage>
        <taxon>Bacteria</taxon>
        <taxon>Pseudomonadati</taxon>
        <taxon>Pseudomonadota</taxon>
        <taxon>Alphaproteobacteria</taxon>
        <taxon>Maricaulales</taxon>
        <taxon>Maricaulaceae</taxon>
        <taxon>Marinicauda</taxon>
    </lineage>
</organism>
<feature type="domain" description="FAD/NAD(P)-binding" evidence="5">
    <location>
        <begin position="4"/>
        <end position="299"/>
    </location>
</feature>
<keyword evidence="2" id="KW-0285">Flavoprotein</keyword>
<evidence type="ECO:0000256" key="2">
    <source>
        <dbReference type="ARBA" id="ARBA00022630"/>
    </source>
</evidence>
<dbReference type="PANTHER" id="PTHR43557:SF2">
    <property type="entry name" value="RIESKE DOMAIN-CONTAINING PROTEIN-RELATED"/>
    <property type="match status" value="1"/>
</dbReference>
<gene>
    <name evidence="7" type="ORF">E5163_06510</name>
</gene>
<dbReference type="RefSeq" id="WP_135995325.1">
    <property type="nucleotide sequence ID" value="NZ_CP071057.1"/>
</dbReference>
<dbReference type="InterPro" id="IPR028202">
    <property type="entry name" value="Reductase_C"/>
</dbReference>
<dbReference type="GO" id="GO:0016651">
    <property type="term" value="F:oxidoreductase activity, acting on NAD(P)H"/>
    <property type="evidence" value="ECO:0007669"/>
    <property type="project" value="TreeGrafter"/>
</dbReference>
<dbReference type="SUPFAM" id="SSF51905">
    <property type="entry name" value="FAD/NAD(P)-binding domain"/>
    <property type="match status" value="2"/>
</dbReference>
<keyword evidence="3" id="KW-0274">FAD</keyword>
<dbReference type="PRINTS" id="PR00368">
    <property type="entry name" value="FADPNR"/>
</dbReference>
<dbReference type="InterPro" id="IPR050446">
    <property type="entry name" value="FAD-oxidoreductase/Apoptosis"/>
</dbReference>
<name>A0A4S2GZZ0_9PROT</name>
<sequence>MVGHVAIIGNGVAGVTTARVLRAEGYEGRISLIGDEPHFPYDRPSLSKAVLGGDLQRPPLLVANEWYDEAQIDLIFGKAVTELDARERAVRLDDGTALSANVIVAATGSSARKPLLAGGDLAGVATLRTYDDAGRLRGDWAPGMRLVVMGGGLIGCEVASTAKKLGLEVTILEAADELLVRVLGRRLGAWSREQLMHLGVSVELGVGVSAFVGEDRLTAVTTVDGRRFAADSALICIGAQPADQLARDAGLACDRGVIVDGCGATLVPGIFAVGDVASWPLRDGGRRSLETYLNSQRQAAAVAATILGKKAAAPQVPVSWTEIAGHRMQIGGDIEGPGEIVVRGTLGAGPALLFRVLNGVVRAIVAVDAPRDFATAIKLVEGESFVAADALSDINKSMRDLVRSNQGGTKLCG</sequence>
<dbReference type="PRINTS" id="PR00411">
    <property type="entry name" value="PNDRDTASEI"/>
</dbReference>
<dbReference type="PANTHER" id="PTHR43557">
    <property type="entry name" value="APOPTOSIS-INDUCING FACTOR 1"/>
    <property type="match status" value="1"/>
</dbReference>
<dbReference type="OrthoDB" id="7809559at2"/>
<evidence type="ECO:0000259" key="5">
    <source>
        <dbReference type="Pfam" id="PF07992"/>
    </source>
</evidence>
<dbReference type="Gene3D" id="3.30.390.30">
    <property type="match status" value="1"/>
</dbReference>
<proteinExistence type="predicted"/>
<evidence type="ECO:0000313" key="8">
    <source>
        <dbReference type="Proteomes" id="UP000308054"/>
    </source>
</evidence>
<dbReference type="AlphaFoldDB" id="A0A4S2GZZ0"/>
<dbReference type="Pfam" id="PF07992">
    <property type="entry name" value="Pyr_redox_2"/>
    <property type="match status" value="1"/>
</dbReference>
<dbReference type="Gene3D" id="3.50.50.60">
    <property type="entry name" value="FAD/NAD(P)-binding domain"/>
    <property type="match status" value="2"/>
</dbReference>
<keyword evidence="8" id="KW-1185">Reference proteome</keyword>
<dbReference type="InterPro" id="IPR036188">
    <property type="entry name" value="FAD/NAD-bd_sf"/>
</dbReference>
<dbReference type="InterPro" id="IPR016156">
    <property type="entry name" value="FAD/NAD-linked_Rdtase_dimer_sf"/>
</dbReference>
<evidence type="ECO:0000256" key="4">
    <source>
        <dbReference type="ARBA" id="ARBA00023002"/>
    </source>
</evidence>
<reference evidence="7 8" key="1">
    <citation type="journal article" date="2017" name="Int. J. Syst. Evol. Microbiol.">
        <title>Marinicauda algicola sp. nov., isolated from a marine red alga Rhodosorus marinus.</title>
        <authorList>
            <person name="Jeong S.E."/>
            <person name="Jeon S.H."/>
            <person name="Chun B.H."/>
            <person name="Kim D.W."/>
            <person name="Jeon C.O."/>
        </authorList>
    </citation>
    <scope>NUCLEOTIDE SEQUENCE [LARGE SCALE GENOMIC DNA]</scope>
    <source>
        <strain evidence="7 8">JCM 31718</strain>
    </source>
</reference>
<keyword evidence="4" id="KW-0560">Oxidoreductase</keyword>
<evidence type="ECO:0000259" key="6">
    <source>
        <dbReference type="Pfam" id="PF14759"/>
    </source>
</evidence>